<dbReference type="Pfam" id="PF09587">
    <property type="entry name" value="PGA_cap"/>
    <property type="match status" value="1"/>
</dbReference>
<evidence type="ECO:0000256" key="1">
    <source>
        <dbReference type="ARBA" id="ARBA00005662"/>
    </source>
</evidence>
<dbReference type="SUPFAM" id="SSF56300">
    <property type="entry name" value="Metallo-dependent phosphatases"/>
    <property type="match status" value="1"/>
</dbReference>
<reference evidence="3 4" key="1">
    <citation type="journal article" date="2018" name="Plant J.">
        <title>Genome sequences of Chlorella sorokiniana UTEX 1602 and Micractinium conductrix SAG 241.80: implications to maltose excretion by a green alga.</title>
        <authorList>
            <person name="Arriola M.B."/>
            <person name="Velmurugan N."/>
            <person name="Zhang Y."/>
            <person name="Plunkett M.H."/>
            <person name="Hondzo H."/>
            <person name="Barney B.M."/>
        </authorList>
    </citation>
    <scope>NUCLEOTIDE SEQUENCE [LARGE SCALE GENOMIC DNA]</scope>
    <source>
        <strain evidence="4">UTEX 1602</strain>
    </source>
</reference>
<proteinExistence type="inferred from homology"/>
<sequence length="384" mass="41252">MSRNLALVLLGDCMLGRIVDESLTALPRQLSGVWGDTLPLLQGGLADAAAGEEQLVAANLECAVTAEEGKDEERAFNFKLHPSNLPALKAARIDFVSLANNHCLDYKQAGLAETQLVLASAGIAFAGVGRAAEAARPAILEQGGLRLAFFSYADHFPVWAATDQRSGINYIDPEDYSPAALHQQLVAAKEAGADLTVVFIHWGPNWRWRPFKAIQRLARDFVDAGADIVFGHSAHHIQGIQVYRGAPIIYSAGAFVDDYRLDEGYRNDLSFLFCCHIAEGRPAWLELVPTHIVHTWQQPGERPPYLSQVHLARGSNAAWLHSRIRELCKPFGTEVEDAGGSRLRIPLQGTAGMAAGEGSKTAAGGGSAAAGGGLLSKMLGMLRV</sequence>
<accession>A0A2P6TDX7</accession>
<evidence type="ECO:0000259" key="2">
    <source>
        <dbReference type="SMART" id="SM00854"/>
    </source>
</evidence>
<dbReference type="InterPro" id="IPR029052">
    <property type="entry name" value="Metallo-depent_PP-like"/>
</dbReference>
<organism evidence="3 4">
    <name type="scientific">Chlorella sorokiniana</name>
    <name type="common">Freshwater green alga</name>
    <dbReference type="NCBI Taxonomy" id="3076"/>
    <lineage>
        <taxon>Eukaryota</taxon>
        <taxon>Viridiplantae</taxon>
        <taxon>Chlorophyta</taxon>
        <taxon>core chlorophytes</taxon>
        <taxon>Trebouxiophyceae</taxon>
        <taxon>Chlorellales</taxon>
        <taxon>Chlorellaceae</taxon>
        <taxon>Chlorella clade</taxon>
        <taxon>Chlorella</taxon>
    </lineage>
</organism>
<name>A0A2P6TDX7_CHLSO</name>
<dbReference type="InterPro" id="IPR019079">
    <property type="entry name" value="Capsule_synth_CapA"/>
</dbReference>
<dbReference type="PANTHER" id="PTHR33393">
    <property type="entry name" value="POLYGLUTAMINE SYNTHESIS ACCESSORY PROTEIN RV0574C-RELATED"/>
    <property type="match status" value="1"/>
</dbReference>
<dbReference type="InterPro" id="IPR052169">
    <property type="entry name" value="CW_Biosynth-Accessory"/>
</dbReference>
<protein>
    <submittedName>
        <fullName evidence="3">Poly-gamma-glutamate biosynthesis isoform B</fullName>
    </submittedName>
</protein>
<dbReference type="OrthoDB" id="513115at2759"/>
<dbReference type="CDD" id="cd07381">
    <property type="entry name" value="MPP_CapA"/>
    <property type="match status" value="1"/>
</dbReference>
<comment type="similarity">
    <text evidence="1">Belongs to the CapA family.</text>
</comment>
<feature type="domain" description="Capsule synthesis protein CapA" evidence="2">
    <location>
        <begin position="6"/>
        <end position="259"/>
    </location>
</feature>
<dbReference type="STRING" id="3076.A0A2P6TDX7"/>
<keyword evidence="4" id="KW-1185">Reference proteome</keyword>
<dbReference type="Gene3D" id="3.60.21.10">
    <property type="match status" value="1"/>
</dbReference>
<evidence type="ECO:0000313" key="3">
    <source>
        <dbReference type="EMBL" id="PRW20841.1"/>
    </source>
</evidence>
<dbReference type="Proteomes" id="UP000239899">
    <property type="component" value="Unassembled WGS sequence"/>
</dbReference>
<dbReference type="EMBL" id="LHPG02000021">
    <property type="protein sequence ID" value="PRW20841.1"/>
    <property type="molecule type" value="Genomic_DNA"/>
</dbReference>
<dbReference type="PANTHER" id="PTHR33393:SF11">
    <property type="entry name" value="POLYGLUTAMINE SYNTHESIS ACCESSORY PROTEIN RV0574C-RELATED"/>
    <property type="match status" value="1"/>
</dbReference>
<evidence type="ECO:0000313" key="4">
    <source>
        <dbReference type="Proteomes" id="UP000239899"/>
    </source>
</evidence>
<dbReference type="SMART" id="SM00854">
    <property type="entry name" value="PGA_cap"/>
    <property type="match status" value="1"/>
</dbReference>
<dbReference type="AlphaFoldDB" id="A0A2P6TDX7"/>
<gene>
    <name evidence="3" type="ORF">C2E21_8704</name>
</gene>
<comment type="caution">
    <text evidence="3">The sequence shown here is derived from an EMBL/GenBank/DDBJ whole genome shotgun (WGS) entry which is preliminary data.</text>
</comment>